<dbReference type="Gene3D" id="1.10.150.130">
    <property type="match status" value="1"/>
</dbReference>
<comment type="caution">
    <text evidence="4">The sequence shown here is derived from an EMBL/GenBank/DDBJ whole genome shotgun (WGS) entry which is preliminary data.</text>
</comment>
<dbReference type="EMBL" id="QYUL01000007">
    <property type="protein sequence ID" value="RJF76483.1"/>
    <property type="molecule type" value="Genomic_DNA"/>
</dbReference>
<dbReference type="InterPro" id="IPR052925">
    <property type="entry name" value="Phage_Integrase-like_Recomb"/>
</dbReference>
<dbReference type="Gene3D" id="1.10.443.10">
    <property type="entry name" value="Intergrase catalytic core"/>
    <property type="match status" value="1"/>
</dbReference>
<dbReference type="InterPro" id="IPR011010">
    <property type="entry name" value="DNA_brk_join_enz"/>
</dbReference>
<reference evidence="4 5" key="1">
    <citation type="submission" date="2018-09" db="EMBL/GenBank/DDBJ databases">
        <authorList>
            <person name="Zhu H."/>
        </authorList>
    </citation>
    <scope>NUCLEOTIDE SEQUENCE [LARGE SCALE GENOMIC DNA]</scope>
    <source>
        <strain evidence="4 5">K2W22B-5</strain>
    </source>
</reference>
<evidence type="ECO:0000313" key="5">
    <source>
        <dbReference type="Proteomes" id="UP000283458"/>
    </source>
</evidence>
<dbReference type="Pfam" id="PF00589">
    <property type="entry name" value="Phage_integrase"/>
    <property type="match status" value="1"/>
</dbReference>
<dbReference type="InterPro" id="IPR010998">
    <property type="entry name" value="Integrase_recombinase_N"/>
</dbReference>
<dbReference type="PANTHER" id="PTHR34605:SF4">
    <property type="entry name" value="DNA ADENINE METHYLTRANSFERASE"/>
    <property type="match status" value="1"/>
</dbReference>
<dbReference type="Proteomes" id="UP000283458">
    <property type="component" value="Unassembled WGS sequence"/>
</dbReference>
<evidence type="ECO:0000313" key="4">
    <source>
        <dbReference type="EMBL" id="RJF76483.1"/>
    </source>
</evidence>
<dbReference type="PROSITE" id="PS51898">
    <property type="entry name" value="TYR_RECOMBINASE"/>
    <property type="match status" value="1"/>
</dbReference>
<dbReference type="SUPFAM" id="SSF56349">
    <property type="entry name" value="DNA breaking-rejoining enzymes"/>
    <property type="match status" value="1"/>
</dbReference>
<dbReference type="InterPro" id="IPR013762">
    <property type="entry name" value="Integrase-like_cat_sf"/>
</dbReference>
<feature type="domain" description="Tyr recombinase" evidence="3">
    <location>
        <begin position="162"/>
        <end position="387"/>
    </location>
</feature>
<protein>
    <recommendedName>
        <fullName evidence="3">Tyr recombinase domain-containing protein</fullName>
    </recommendedName>
</protein>
<evidence type="ECO:0000259" key="3">
    <source>
        <dbReference type="PROSITE" id="PS51898"/>
    </source>
</evidence>
<name>A0A418VK44_9PROT</name>
<dbReference type="GO" id="GO:0015074">
    <property type="term" value="P:DNA integration"/>
    <property type="evidence" value="ECO:0007669"/>
    <property type="project" value="InterPro"/>
</dbReference>
<organism evidence="4 5">
    <name type="scientific">Azospirillum cavernae</name>
    <dbReference type="NCBI Taxonomy" id="2320860"/>
    <lineage>
        <taxon>Bacteria</taxon>
        <taxon>Pseudomonadati</taxon>
        <taxon>Pseudomonadota</taxon>
        <taxon>Alphaproteobacteria</taxon>
        <taxon>Rhodospirillales</taxon>
        <taxon>Azospirillaceae</taxon>
        <taxon>Azospirillum</taxon>
    </lineage>
</organism>
<evidence type="ECO:0000256" key="2">
    <source>
        <dbReference type="ARBA" id="ARBA00023172"/>
    </source>
</evidence>
<dbReference type="GO" id="GO:0006310">
    <property type="term" value="P:DNA recombination"/>
    <property type="evidence" value="ECO:0007669"/>
    <property type="project" value="UniProtKB-KW"/>
</dbReference>
<keyword evidence="1" id="KW-0238">DNA-binding</keyword>
<dbReference type="SUPFAM" id="SSF47823">
    <property type="entry name" value="lambda integrase-like, N-terminal domain"/>
    <property type="match status" value="1"/>
</dbReference>
<keyword evidence="5" id="KW-1185">Reference proteome</keyword>
<dbReference type="InterPro" id="IPR002104">
    <property type="entry name" value="Integrase_catalytic"/>
</dbReference>
<dbReference type="PANTHER" id="PTHR34605">
    <property type="entry name" value="PHAGE_INTEGRASE DOMAIN-CONTAINING PROTEIN"/>
    <property type="match status" value="1"/>
</dbReference>
<evidence type="ECO:0000256" key="1">
    <source>
        <dbReference type="ARBA" id="ARBA00023125"/>
    </source>
</evidence>
<dbReference type="GO" id="GO:0003677">
    <property type="term" value="F:DNA binding"/>
    <property type="evidence" value="ECO:0007669"/>
    <property type="project" value="UniProtKB-KW"/>
</dbReference>
<proteinExistence type="predicted"/>
<gene>
    <name evidence="4" type="ORF">D3877_28935</name>
</gene>
<keyword evidence="2" id="KW-0233">DNA recombination</keyword>
<sequence length="393" mass="43087">MTDAEDAVPGLADTVVVNGAGRIEIHNALYGAMVLPANVATDRLEEVRALQRRRQDLVPLAFGAGTWKAYRSAWKTFTAWCADLGYEPLCGDVEVLSQYLVHLERRDPITGRPVYKRSTIDVHWSAISAAYEHAGRPIDTRDPRLSLLLKAIRRSKKNEGVDDADPINLALLRAMLRACPPGIMGLRAKAVILTGYLGCMRRSEIEGLHVSDADLHHEYEDGLYGVRFRIRSSKTDQEGKGSKAGVPDVDDPDLNLRAALETWLEARTVMAGGRAPDGEDPLFCALTKSGKPKPTPLTGHVINTIVQDLVAEVRRRVFADEAEQKRLGLFQKFDFSAHSLRAGMATEVAKSGGDTTELMQTGRWKSAQVASRYVKDRDAFGGAARVLGMVGGR</sequence>
<accession>A0A418VK44</accession>
<dbReference type="AlphaFoldDB" id="A0A418VK44"/>